<name>A0A9W8VB70_9HYPO</name>
<dbReference type="InterPro" id="IPR036396">
    <property type="entry name" value="Cyt_P450_sf"/>
</dbReference>
<evidence type="ECO:0000256" key="11">
    <source>
        <dbReference type="ARBA" id="ARBA00023136"/>
    </source>
</evidence>
<dbReference type="Pfam" id="PF00067">
    <property type="entry name" value="p450"/>
    <property type="match status" value="1"/>
</dbReference>
<evidence type="ECO:0000256" key="13">
    <source>
        <dbReference type="RuleBase" id="RU000461"/>
    </source>
</evidence>
<reference evidence="15" key="1">
    <citation type="submission" date="2022-09" db="EMBL/GenBank/DDBJ databases">
        <title>Fusarium specimens isolated from Avocado Roots.</title>
        <authorList>
            <person name="Stajich J."/>
            <person name="Roper C."/>
            <person name="Heimlech-Rivalta G."/>
        </authorList>
    </citation>
    <scope>NUCLEOTIDE SEQUENCE</scope>
    <source>
        <strain evidence="15">CF00136</strain>
    </source>
</reference>
<dbReference type="PANTHER" id="PTHR24287:SF18">
    <property type="entry name" value="CYTOCHROME P450 MONOOXYGENASE APDE-RELATED"/>
    <property type="match status" value="1"/>
</dbReference>
<keyword evidence="9 12" id="KW-0408">Iron</keyword>
<dbReference type="Proteomes" id="UP001152049">
    <property type="component" value="Unassembled WGS sequence"/>
</dbReference>
<feature type="binding site" description="axial binding residue" evidence="12">
    <location>
        <position position="460"/>
    </location>
    <ligand>
        <name>heme</name>
        <dbReference type="ChEBI" id="CHEBI:30413"/>
    </ligand>
    <ligandPart>
        <name>Fe</name>
        <dbReference type="ChEBI" id="CHEBI:18248"/>
    </ligandPart>
</feature>
<evidence type="ECO:0000313" key="15">
    <source>
        <dbReference type="EMBL" id="KAJ4248745.1"/>
    </source>
</evidence>
<evidence type="ECO:0000256" key="10">
    <source>
        <dbReference type="ARBA" id="ARBA00023033"/>
    </source>
</evidence>
<proteinExistence type="inferred from homology"/>
<keyword evidence="4 12" id="KW-0349">Heme</keyword>
<dbReference type="InterPro" id="IPR047146">
    <property type="entry name" value="Cyt_P450_E_CYP52_fungi"/>
</dbReference>
<evidence type="ECO:0000256" key="9">
    <source>
        <dbReference type="ARBA" id="ARBA00023004"/>
    </source>
</evidence>
<evidence type="ECO:0000256" key="14">
    <source>
        <dbReference type="SAM" id="Phobius"/>
    </source>
</evidence>
<dbReference type="InterPro" id="IPR002402">
    <property type="entry name" value="Cyt_P450_E_grp-II"/>
</dbReference>
<gene>
    <name evidence="15" type="ORF">NW762_012583</name>
</gene>
<dbReference type="PRINTS" id="PR00464">
    <property type="entry name" value="EP450II"/>
</dbReference>
<protein>
    <submittedName>
        <fullName evidence="15">Uncharacterized protein</fullName>
    </submittedName>
</protein>
<evidence type="ECO:0000256" key="12">
    <source>
        <dbReference type="PIRSR" id="PIRSR602402-1"/>
    </source>
</evidence>
<dbReference type="PROSITE" id="PS00086">
    <property type="entry name" value="CYTOCHROME_P450"/>
    <property type="match status" value="1"/>
</dbReference>
<evidence type="ECO:0000256" key="2">
    <source>
        <dbReference type="ARBA" id="ARBA00004167"/>
    </source>
</evidence>
<dbReference type="GO" id="GO:0005506">
    <property type="term" value="F:iron ion binding"/>
    <property type="evidence" value="ECO:0007669"/>
    <property type="project" value="InterPro"/>
</dbReference>
<dbReference type="InterPro" id="IPR002974">
    <property type="entry name" value="Cyt_P450_E_CYP52_ascomycetes"/>
</dbReference>
<dbReference type="EMBL" id="JAOQAZ010000035">
    <property type="protein sequence ID" value="KAJ4248745.1"/>
    <property type="molecule type" value="Genomic_DNA"/>
</dbReference>
<dbReference type="GO" id="GO:0016020">
    <property type="term" value="C:membrane"/>
    <property type="evidence" value="ECO:0007669"/>
    <property type="project" value="UniProtKB-SubCell"/>
</dbReference>
<dbReference type="SUPFAM" id="SSF48264">
    <property type="entry name" value="Cytochrome P450"/>
    <property type="match status" value="1"/>
</dbReference>
<comment type="subcellular location">
    <subcellularLocation>
        <location evidence="2">Membrane</location>
        <topology evidence="2">Single-pass membrane protein</topology>
    </subcellularLocation>
</comment>
<keyword evidence="8 13" id="KW-0560">Oxidoreductase</keyword>
<dbReference type="AlphaFoldDB" id="A0A9W8VB70"/>
<comment type="caution">
    <text evidence="15">The sequence shown here is derived from an EMBL/GenBank/DDBJ whole genome shotgun (WGS) entry which is preliminary data.</text>
</comment>
<organism evidence="15 16">
    <name type="scientific">Fusarium torreyae</name>
    <dbReference type="NCBI Taxonomy" id="1237075"/>
    <lineage>
        <taxon>Eukaryota</taxon>
        <taxon>Fungi</taxon>
        <taxon>Dikarya</taxon>
        <taxon>Ascomycota</taxon>
        <taxon>Pezizomycotina</taxon>
        <taxon>Sordariomycetes</taxon>
        <taxon>Hypocreomycetidae</taxon>
        <taxon>Hypocreales</taxon>
        <taxon>Nectriaceae</taxon>
        <taxon>Fusarium</taxon>
    </lineage>
</organism>
<keyword evidence="11 14" id="KW-0472">Membrane</keyword>
<dbReference type="GO" id="GO:0020037">
    <property type="term" value="F:heme binding"/>
    <property type="evidence" value="ECO:0007669"/>
    <property type="project" value="InterPro"/>
</dbReference>
<dbReference type="GO" id="GO:0016712">
    <property type="term" value="F:oxidoreductase activity, acting on paired donors, with incorporation or reduction of molecular oxygen, reduced flavin or flavoprotein as one donor, and incorporation of one atom of oxygen"/>
    <property type="evidence" value="ECO:0007669"/>
    <property type="project" value="InterPro"/>
</dbReference>
<dbReference type="InterPro" id="IPR001128">
    <property type="entry name" value="Cyt_P450"/>
</dbReference>
<dbReference type="PANTHER" id="PTHR24287">
    <property type="entry name" value="P450, PUTATIVE (EUROFUNG)-RELATED"/>
    <property type="match status" value="1"/>
</dbReference>
<evidence type="ECO:0000256" key="4">
    <source>
        <dbReference type="ARBA" id="ARBA00022617"/>
    </source>
</evidence>
<keyword evidence="7 14" id="KW-1133">Transmembrane helix</keyword>
<keyword evidence="16" id="KW-1185">Reference proteome</keyword>
<evidence type="ECO:0000313" key="16">
    <source>
        <dbReference type="Proteomes" id="UP001152049"/>
    </source>
</evidence>
<evidence type="ECO:0000256" key="8">
    <source>
        <dbReference type="ARBA" id="ARBA00023002"/>
    </source>
</evidence>
<sequence>MALHQLIVEQVSLRNLPVFLLVVLGLAVLFRKLSSNNQHHKQKGWEPIPRYWQWDPIWGLDLVASQIGALRSNRFLDWLASLHASMSHTKTFAINMFGVRWVYTYDPEVLKAVYATHFKDFGVTPIGNLRRGLTPFADKGAITTDGDEWRHSRLLIQPFFDRQVYTSTDRVARHTNQFIKLLPNNGETVDLQPLLQRWFLDIATEFIFGESTEALVYPERAKIANTMLDVLDGGRLRAQLNRLMFLRDWTPWLKSVEEIHSFVTPPIQQTIKEKEERDRKIKQGETGLEPERTDLLWTMVQNLQDVDELRSQICLILVANIDTTSVFISNCVWWLARYPDVWDNIRQEVAELGDIPMSFSVLRNMKYLNCVMNETHRMIPNNVSQLRGAFEDVVIPAGGGPNGKSPTLIRKGDLVLINKTVMYRDPEVWGDDANEFKPERFDGYRGSWQFLPFGGGPRRCPAQMMVQTEAAYILAHLAKTYSRIEPRDPAPYVPVMRIGPSNKTGVKIAMYK</sequence>
<accession>A0A9W8VB70</accession>
<evidence type="ECO:0000256" key="5">
    <source>
        <dbReference type="ARBA" id="ARBA00022692"/>
    </source>
</evidence>
<evidence type="ECO:0000256" key="6">
    <source>
        <dbReference type="ARBA" id="ARBA00022723"/>
    </source>
</evidence>
<dbReference type="OrthoDB" id="1470350at2759"/>
<dbReference type="PRINTS" id="PR01239">
    <property type="entry name" value="EP450IICYP52"/>
</dbReference>
<keyword evidence="6 12" id="KW-0479">Metal-binding</keyword>
<evidence type="ECO:0000256" key="3">
    <source>
        <dbReference type="ARBA" id="ARBA00010617"/>
    </source>
</evidence>
<evidence type="ECO:0000256" key="7">
    <source>
        <dbReference type="ARBA" id="ARBA00022989"/>
    </source>
</evidence>
<comment type="cofactor">
    <cofactor evidence="1 12">
        <name>heme</name>
        <dbReference type="ChEBI" id="CHEBI:30413"/>
    </cofactor>
</comment>
<evidence type="ECO:0000256" key="1">
    <source>
        <dbReference type="ARBA" id="ARBA00001971"/>
    </source>
</evidence>
<keyword evidence="5 14" id="KW-0812">Transmembrane</keyword>
<dbReference type="InterPro" id="IPR017972">
    <property type="entry name" value="Cyt_P450_CS"/>
</dbReference>
<keyword evidence="10 13" id="KW-0503">Monooxygenase</keyword>
<comment type="similarity">
    <text evidence="3 13">Belongs to the cytochrome P450 family.</text>
</comment>
<dbReference type="Gene3D" id="1.10.630.10">
    <property type="entry name" value="Cytochrome P450"/>
    <property type="match status" value="1"/>
</dbReference>
<feature type="transmembrane region" description="Helical" evidence="14">
    <location>
        <begin position="16"/>
        <end position="33"/>
    </location>
</feature>